<dbReference type="InterPro" id="IPR027417">
    <property type="entry name" value="P-loop_NTPase"/>
</dbReference>
<dbReference type="PANTHER" id="PTHR14647">
    <property type="entry name" value="GALACTOSE-3-O-SULFOTRANSFERASE"/>
    <property type="match status" value="1"/>
</dbReference>
<keyword evidence="9" id="KW-0325">Glycoprotein</keyword>
<evidence type="ECO:0000256" key="4">
    <source>
        <dbReference type="ARBA" id="ARBA00022692"/>
    </source>
</evidence>
<reference evidence="10" key="2">
    <citation type="submission" date="2025-09" db="UniProtKB">
        <authorList>
            <consortium name="Ensembl"/>
        </authorList>
    </citation>
    <scope>IDENTIFICATION</scope>
</reference>
<accession>A0A3Q2PZV6</accession>
<dbReference type="InterPro" id="IPR009729">
    <property type="entry name" value="Gal-3-0_sulfotransfrase"/>
</dbReference>
<evidence type="ECO:0000256" key="1">
    <source>
        <dbReference type="ARBA" id="ARBA00004323"/>
    </source>
</evidence>
<dbReference type="Pfam" id="PF06990">
    <property type="entry name" value="Gal-3-0_sulfotr"/>
    <property type="match status" value="1"/>
</dbReference>
<sequence length="406" mass="46597">MTVSLFFGVLPLNDGLKASYPEINCFLSSLRNIAFFLLGCPMPGLTTKHTNVVFLKTHKTASSTMQSLLFRFVERHNLTMAFPKRSCGLQFCYSSFFSPDFVHPDTLPANMITSHMRFRKTALQKVMPEDSKYITILREPASMFESLFSYYSSYVQSFKEVPDGSLKTFLDDPLRYYGPNKGYSSYAHNTLTFYLGGENDRPAADVAYAHDFVKEVEKVFSLVMISEYFDESLVLLRHLLSWDLEDIVYLKINARTESSKKKLSPDLVAKIRSWNSIDAYLYDYFNATLWVKLSDLGLDCVAEEVKLLRQAQERLMTTCFGRESPMERPGSQIKDSDLRPWQPSNKVGIVGYVLPENIDQETRALCLRFIMPELCFLFSLGVSLTSLSDWLHITFNRLPALYVEYP</sequence>
<dbReference type="AlphaFoldDB" id="A0A3Q2PZV6"/>
<dbReference type="Gene3D" id="3.40.50.300">
    <property type="entry name" value="P-loop containing nucleotide triphosphate hydrolases"/>
    <property type="match status" value="1"/>
</dbReference>
<reference evidence="10" key="1">
    <citation type="submission" date="2025-08" db="UniProtKB">
        <authorList>
            <consortium name="Ensembl"/>
        </authorList>
    </citation>
    <scope>IDENTIFICATION</scope>
</reference>
<evidence type="ECO:0000256" key="6">
    <source>
        <dbReference type="ARBA" id="ARBA00022989"/>
    </source>
</evidence>
<keyword evidence="6" id="KW-1133">Transmembrane helix</keyword>
<dbReference type="GO" id="GO:0000139">
    <property type="term" value="C:Golgi membrane"/>
    <property type="evidence" value="ECO:0007669"/>
    <property type="project" value="UniProtKB-SubCell"/>
</dbReference>
<evidence type="ECO:0000256" key="5">
    <source>
        <dbReference type="ARBA" id="ARBA00022968"/>
    </source>
</evidence>
<keyword evidence="7" id="KW-0333">Golgi apparatus</keyword>
<dbReference type="SUPFAM" id="SSF52540">
    <property type="entry name" value="P-loop containing nucleoside triphosphate hydrolases"/>
    <property type="match status" value="1"/>
</dbReference>
<comment type="similarity">
    <text evidence="2">Belongs to the galactose-3-O-sulfotransferase family.</text>
</comment>
<dbReference type="PANTHER" id="PTHR14647:SF83">
    <property type="entry name" value="GALACTOSE-3-O-SULFOTRANSFERASE 3"/>
    <property type="match status" value="1"/>
</dbReference>
<keyword evidence="3" id="KW-0808">Transferase</keyword>
<dbReference type="GO" id="GO:0009247">
    <property type="term" value="P:glycolipid biosynthetic process"/>
    <property type="evidence" value="ECO:0007669"/>
    <property type="project" value="InterPro"/>
</dbReference>
<keyword evidence="8" id="KW-0472">Membrane</keyword>
<keyword evidence="4" id="KW-0812">Transmembrane</keyword>
<dbReference type="GO" id="GO:0001733">
    <property type="term" value="F:galactosylceramide sulfotransferase activity"/>
    <property type="evidence" value="ECO:0007669"/>
    <property type="project" value="InterPro"/>
</dbReference>
<dbReference type="Proteomes" id="UP000265000">
    <property type="component" value="Unplaced"/>
</dbReference>
<evidence type="ECO:0000256" key="9">
    <source>
        <dbReference type="ARBA" id="ARBA00023180"/>
    </source>
</evidence>
<comment type="subcellular location">
    <subcellularLocation>
        <location evidence="1">Golgi apparatus membrane</location>
        <topology evidence="1">Single-pass type II membrane protein</topology>
    </subcellularLocation>
</comment>
<organism evidence="10 11">
    <name type="scientific">Fundulus heteroclitus</name>
    <name type="common">Killifish</name>
    <name type="synonym">Mummichog</name>
    <dbReference type="NCBI Taxonomy" id="8078"/>
    <lineage>
        <taxon>Eukaryota</taxon>
        <taxon>Metazoa</taxon>
        <taxon>Chordata</taxon>
        <taxon>Craniata</taxon>
        <taxon>Vertebrata</taxon>
        <taxon>Euteleostomi</taxon>
        <taxon>Actinopterygii</taxon>
        <taxon>Neopterygii</taxon>
        <taxon>Teleostei</taxon>
        <taxon>Neoteleostei</taxon>
        <taxon>Acanthomorphata</taxon>
        <taxon>Ovalentaria</taxon>
        <taxon>Atherinomorphae</taxon>
        <taxon>Cyprinodontiformes</taxon>
        <taxon>Fundulidae</taxon>
        <taxon>Fundulus</taxon>
    </lineage>
</organism>
<evidence type="ECO:0000256" key="3">
    <source>
        <dbReference type="ARBA" id="ARBA00022679"/>
    </source>
</evidence>
<name>A0A3Q2PZV6_FUNHE</name>
<evidence type="ECO:0000313" key="10">
    <source>
        <dbReference type="Ensembl" id="ENSFHEP00000019426.1"/>
    </source>
</evidence>
<evidence type="ECO:0000313" key="11">
    <source>
        <dbReference type="Proteomes" id="UP000265000"/>
    </source>
</evidence>
<proteinExistence type="inferred from homology"/>
<dbReference type="Ensembl" id="ENSFHET00000028827.1">
    <property type="protein sequence ID" value="ENSFHEP00000019426.1"/>
    <property type="gene ID" value="ENSFHEG00000021326.1"/>
</dbReference>
<evidence type="ECO:0000256" key="7">
    <source>
        <dbReference type="ARBA" id="ARBA00023034"/>
    </source>
</evidence>
<dbReference type="GeneTree" id="ENSGT00950000182923"/>
<protein>
    <submittedName>
        <fullName evidence="10">Galactose-3-O-sulfotransferase 3</fullName>
    </submittedName>
</protein>
<dbReference type="STRING" id="8078.ENSFHEP00000019426"/>
<keyword evidence="11" id="KW-1185">Reference proteome</keyword>
<evidence type="ECO:0000256" key="2">
    <source>
        <dbReference type="ARBA" id="ARBA00008124"/>
    </source>
</evidence>
<evidence type="ECO:0000256" key="8">
    <source>
        <dbReference type="ARBA" id="ARBA00023136"/>
    </source>
</evidence>
<keyword evidence="5" id="KW-0735">Signal-anchor</keyword>